<organism evidence="1">
    <name type="scientific">marine sediment metagenome</name>
    <dbReference type="NCBI Taxonomy" id="412755"/>
    <lineage>
        <taxon>unclassified sequences</taxon>
        <taxon>metagenomes</taxon>
        <taxon>ecological metagenomes</taxon>
    </lineage>
</organism>
<feature type="non-terminal residue" evidence="1">
    <location>
        <position position="124"/>
    </location>
</feature>
<evidence type="ECO:0000313" key="1">
    <source>
        <dbReference type="EMBL" id="GAJ17904.1"/>
    </source>
</evidence>
<dbReference type="AlphaFoldDB" id="X1UK60"/>
<comment type="caution">
    <text evidence="1">The sequence shown here is derived from an EMBL/GenBank/DDBJ whole genome shotgun (WGS) entry which is preliminary data.</text>
</comment>
<gene>
    <name evidence="1" type="ORF">S12H4_61089</name>
</gene>
<reference evidence="1" key="1">
    <citation type="journal article" date="2014" name="Front. Microbiol.">
        <title>High frequency of phylogenetically diverse reductive dehalogenase-homologous genes in deep subseafloor sedimentary metagenomes.</title>
        <authorList>
            <person name="Kawai M."/>
            <person name="Futagami T."/>
            <person name="Toyoda A."/>
            <person name="Takaki Y."/>
            <person name="Nishi S."/>
            <person name="Hori S."/>
            <person name="Arai W."/>
            <person name="Tsubouchi T."/>
            <person name="Morono Y."/>
            <person name="Uchiyama I."/>
            <person name="Ito T."/>
            <person name="Fujiyama A."/>
            <person name="Inagaki F."/>
            <person name="Takami H."/>
        </authorList>
    </citation>
    <scope>NUCLEOTIDE SEQUENCE</scope>
    <source>
        <strain evidence="1">Expedition CK06-06</strain>
    </source>
</reference>
<feature type="non-terminal residue" evidence="1">
    <location>
        <position position="1"/>
    </location>
</feature>
<dbReference type="EMBL" id="BARW01040429">
    <property type="protein sequence ID" value="GAJ17904.1"/>
    <property type="molecule type" value="Genomic_DNA"/>
</dbReference>
<protein>
    <submittedName>
        <fullName evidence="1">Uncharacterized protein</fullName>
    </submittedName>
</protein>
<name>X1UK60_9ZZZZ</name>
<proteinExistence type="predicted"/>
<accession>X1UK60</accession>
<sequence>ARVILYNAAVGALANTQGRVTWEVQPYRVADKLAMGISYKNLEDEEKRLADKYHLIRSIQGGKLPMEYPKGNLHWVFPGNFAGAVAAGAAGETNIIRRVVPDGYKLVLTKLWAAHPAANFGDLE</sequence>